<dbReference type="Pfam" id="PF00664">
    <property type="entry name" value="ABC_membrane"/>
    <property type="match status" value="1"/>
</dbReference>
<evidence type="ECO:0000313" key="7">
    <source>
        <dbReference type="EMBL" id="QQL45292.1"/>
    </source>
</evidence>
<dbReference type="InterPro" id="IPR036640">
    <property type="entry name" value="ABC1_TM_sf"/>
</dbReference>
<dbReference type="InterPro" id="IPR027417">
    <property type="entry name" value="P-loop_NTPase"/>
</dbReference>
<dbReference type="PANTHER" id="PTHR43394">
    <property type="entry name" value="ATP-DEPENDENT PERMEASE MDL1, MITOCHONDRIAL"/>
    <property type="match status" value="1"/>
</dbReference>
<keyword evidence="6" id="KW-0472">Membrane</keyword>
<keyword evidence="2" id="KW-0812">Transmembrane</keyword>
<reference evidence="7 8" key="1">
    <citation type="submission" date="2020-12" db="EMBL/GenBank/DDBJ databases">
        <title>Sulforoseuscoccus oceanibium gen. nov., sp. nov., a representative of the phylum Verrucomicrobia with special cytoplasmic membrane, and proposal of Sulforoseuscoccusaceae fam. nov.</title>
        <authorList>
            <person name="Xi F."/>
        </authorList>
    </citation>
    <scope>NUCLEOTIDE SEQUENCE [LARGE SCALE GENOMIC DNA]</scope>
    <source>
        <strain evidence="7 8">T37</strain>
    </source>
</reference>
<dbReference type="Pfam" id="PF00005">
    <property type="entry name" value="ABC_tran"/>
    <property type="match status" value="1"/>
</dbReference>
<keyword evidence="4 7" id="KW-0067">ATP-binding</keyword>
<accession>A0A6B3L7X7</accession>
<dbReference type="InterPro" id="IPR011527">
    <property type="entry name" value="ABC1_TM_dom"/>
</dbReference>
<evidence type="ECO:0000256" key="5">
    <source>
        <dbReference type="ARBA" id="ARBA00022989"/>
    </source>
</evidence>
<keyword evidence="5" id="KW-1133">Transmembrane helix</keyword>
<dbReference type="GO" id="GO:0005886">
    <property type="term" value="C:plasma membrane"/>
    <property type="evidence" value="ECO:0007669"/>
    <property type="project" value="UniProtKB-SubCell"/>
</dbReference>
<dbReference type="InterPro" id="IPR003439">
    <property type="entry name" value="ABC_transporter-like_ATP-bd"/>
</dbReference>
<organism evidence="7 8">
    <name type="scientific">Sulfuriroseicoccus oceanibius</name>
    <dbReference type="NCBI Taxonomy" id="2707525"/>
    <lineage>
        <taxon>Bacteria</taxon>
        <taxon>Pseudomonadati</taxon>
        <taxon>Verrucomicrobiota</taxon>
        <taxon>Verrucomicrobiia</taxon>
        <taxon>Verrucomicrobiales</taxon>
        <taxon>Verrucomicrobiaceae</taxon>
        <taxon>Sulfuriroseicoccus</taxon>
    </lineage>
</organism>
<dbReference type="CDD" id="cd18778">
    <property type="entry name" value="ABC_6TM_exporter_like"/>
    <property type="match status" value="1"/>
</dbReference>
<evidence type="ECO:0000256" key="6">
    <source>
        <dbReference type="ARBA" id="ARBA00023136"/>
    </source>
</evidence>
<gene>
    <name evidence="7" type="ORF">G3M56_001515</name>
</gene>
<dbReference type="EMBL" id="CP066776">
    <property type="protein sequence ID" value="QQL45292.1"/>
    <property type="molecule type" value="Genomic_DNA"/>
</dbReference>
<dbReference type="SUPFAM" id="SSF90123">
    <property type="entry name" value="ABC transporter transmembrane region"/>
    <property type="match status" value="1"/>
</dbReference>
<dbReference type="InterPro" id="IPR003593">
    <property type="entry name" value="AAA+_ATPase"/>
</dbReference>
<dbReference type="RefSeq" id="WP_164363923.1">
    <property type="nucleotide sequence ID" value="NZ_CP066776.1"/>
</dbReference>
<dbReference type="Proteomes" id="UP000475117">
    <property type="component" value="Chromosome"/>
</dbReference>
<dbReference type="GO" id="GO:0016887">
    <property type="term" value="F:ATP hydrolysis activity"/>
    <property type="evidence" value="ECO:0007669"/>
    <property type="project" value="InterPro"/>
</dbReference>
<evidence type="ECO:0000256" key="2">
    <source>
        <dbReference type="ARBA" id="ARBA00022692"/>
    </source>
</evidence>
<dbReference type="PROSITE" id="PS50929">
    <property type="entry name" value="ABC_TM1F"/>
    <property type="match status" value="1"/>
</dbReference>
<dbReference type="InterPro" id="IPR017871">
    <property type="entry name" value="ABC_transporter-like_CS"/>
</dbReference>
<protein>
    <submittedName>
        <fullName evidence="7">ABC transporter ATP-binding protein</fullName>
    </submittedName>
</protein>
<comment type="subcellular location">
    <subcellularLocation>
        <location evidence="1">Cell membrane</location>
        <topology evidence="1">Multi-pass membrane protein</topology>
    </subcellularLocation>
</comment>
<keyword evidence="8" id="KW-1185">Reference proteome</keyword>
<dbReference type="InterPro" id="IPR039421">
    <property type="entry name" value="Type_1_exporter"/>
</dbReference>
<dbReference type="Gene3D" id="3.40.50.300">
    <property type="entry name" value="P-loop containing nucleotide triphosphate hydrolases"/>
    <property type="match status" value="1"/>
</dbReference>
<dbReference type="Gene3D" id="1.20.1560.10">
    <property type="entry name" value="ABC transporter type 1, transmembrane domain"/>
    <property type="match status" value="1"/>
</dbReference>
<dbReference type="PROSITE" id="PS50893">
    <property type="entry name" value="ABC_TRANSPORTER_2"/>
    <property type="match status" value="1"/>
</dbReference>
<dbReference type="GO" id="GO:0015421">
    <property type="term" value="F:ABC-type oligopeptide transporter activity"/>
    <property type="evidence" value="ECO:0007669"/>
    <property type="project" value="TreeGrafter"/>
</dbReference>
<dbReference type="PROSITE" id="PS00211">
    <property type="entry name" value="ABC_TRANSPORTER_1"/>
    <property type="match status" value="1"/>
</dbReference>
<dbReference type="GO" id="GO:0005524">
    <property type="term" value="F:ATP binding"/>
    <property type="evidence" value="ECO:0007669"/>
    <property type="project" value="UniProtKB-KW"/>
</dbReference>
<dbReference type="SUPFAM" id="SSF52540">
    <property type="entry name" value="P-loop containing nucleoside triphosphate hydrolases"/>
    <property type="match status" value="1"/>
</dbReference>
<dbReference type="SMART" id="SM00382">
    <property type="entry name" value="AAA"/>
    <property type="match status" value="1"/>
</dbReference>
<evidence type="ECO:0000313" key="8">
    <source>
        <dbReference type="Proteomes" id="UP000475117"/>
    </source>
</evidence>
<sequence>MSSVVRVFAYLKRYPTLASGQLLCAVLMTLALIIFPEVTGHVTRDIIPNKKFDEFIPWVLLALSGFFLRELLNGLRIILNNVFEQKVIYDVRSDLYKKIQRLPLNWFDSRRTGDIMTRVIEDVTAMERVLIDGVEQGLVAVLQILIIGTMLYLNDATVAMWATIPVPLLALSAWLYTRNARHRYKAQREATSDMNALLHDNLSGVRQIKAYTSEEAEHKRFNEFSNRLRKATLKVMRYWAMYSPGTSFIAMTGYVLVLAFGGWRVMQGQMEHDQFLKFFLYISLFYEPVGRLHQLNQMALSARAAADRVFEILDTEDEPNATTGDHLPRPVKAHVRFEDVSFSYGDTPTLSHIDLDAQPGETIALVGPTGAGKSTIVSLLTRFYECSAGRITVDGKDISGLAKSDLRSHIGYVTQEPFLFNGTVRENLVLADRTASDEEIWAALDASNAGHFVRKLPEGLDTNVGERGVKLSGGEKQRLSIARALLKDPPILLLDEATSAVDNETERLIQQALDRLLEQRTSFVIAHRLSTVRNATRIYVLDGGSVVETGTHDELMAFNGLYAELASRDFAEEE</sequence>
<evidence type="ECO:0000256" key="3">
    <source>
        <dbReference type="ARBA" id="ARBA00022741"/>
    </source>
</evidence>
<dbReference type="FunFam" id="3.40.50.300:FF:000218">
    <property type="entry name" value="Multidrug ABC transporter ATP-binding protein"/>
    <property type="match status" value="1"/>
</dbReference>
<dbReference type="KEGG" id="soa:G3M56_001515"/>
<keyword evidence="3" id="KW-0547">Nucleotide-binding</keyword>
<dbReference type="AlphaFoldDB" id="A0A6B3L7X7"/>
<evidence type="ECO:0000256" key="1">
    <source>
        <dbReference type="ARBA" id="ARBA00004651"/>
    </source>
</evidence>
<proteinExistence type="predicted"/>
<dbReference type="PANTHER" id="PTHR43394:SF1">
    <property type="entry name" value="ATP-BINDING CASSETTE SUB-FAMILY B MEMBER 10, MITOCHONDRIAL"/>
    <property type="match status" value="1"/>
</dbReference>
<name>A0A6B3L7X7_9BACT</name>
<evidence type="ECO:0000256" key="4">
    <source>
        <dbReference type="ARBA" id="ARBA00022840"/>
    </source>
</evidence>